<accession>A0A7R9KC18</accession>
<keyword evidence="3" id="KW-1185">Reference proteome</keyword>
<feature type="compositionally biased region" description="Polar residues" evidence="1">
    <location>
        <begin position="419"/>
        <end position="431"/>
    </location>
</feature>
<evidence type="ECO:0000313" key="2">
    <source>
        <dbReference type="EMBL" id="CAD7620235.1"/>
    </source>
</evidence>
<dbReference type="OrthoDB" id="6515989at2759"/>
<feature type="compositionally biased region" description="Polar residues" evidence="1">
    <location>
        <begin position="508"/>
        <end position="520"/>
    </location>
</feature>
<feature type="compositionally biased region" description="Basic and acidic residues" evidence="1">
    <location>
        <begin position="374"/>
        <end position="399"/>
    </location>
</feature>
<feature type="compositionally biased region" description="Basic residues" evidence="1">
    <location>
        <begin position="54"/>
        <end position="74"/>
    </location>
</feature>
<feature type="non-terminal residue" evidence="2">
    <location>
        <position position="692"/>
    </location>
</feature>
<reference evidence="2" key="1">
    <citation type="submission" date="2020-11" db="EMBL/GenBank/DDBJ databases">
        <authorList>
            <person name="Tran Van P."/>
        </authorList>
    </citation>
    <scope>NUCLEOTIDE SEQUENCE</scope>
</reference>
<feature type="compositionally biased region" description="Pro residues" evidence="1">
    <location>
        <begin position="623"/>
        <end position="633"/>
    </location>
</feature>
<dbReference type="AlphaFoldDB" id="A0A7R9KC18"/>
<feature type="compositionally biased region" description="Basic and acidic residues" evidence="1">
    <location>
        <begin position="268"/>
        <end position="292"/>
    </location>
</feature>
<proteinExistence type="predicted"/>
<feature type="region of interest" description="Disordered" evidence="1">
    <location>
        <begin position="268"/>
        <end position="431"/>
    </location>
</feature>
<feature type="compositionally biased region" description="Basic residues" evidence="1">
    <location>
        <begin position="93"/>
        <end position="110"/>
    </location>
</feature>
<evidence type="ECO:0000313" key="3">
    <source>
        <dbReference type="Proteomes" id="UP000759131"/>
    </source>
</evidence>
<feature type="compositionally biased region" description="Polar residues" evidence="1">
    <location>
        <begin position="531"/>
        <end position="548"/>
    </location>
</feature>
<dbReference type="EMBL" id="OC854746">
    <property type="protein sequence ID" value="CAD7620235.1"/>
    <property type="molecule type" value="Genomic_DNA"/>
</dbReference>
<feature type="compositionally biased region" description="Polar residues" evidence="1">
    <location>
        <begin position="579"/>
        <end position="621"/>
    </location>
</feature>
<dbReference type="EMBL" id="CAJPIZ010000171">
    <property type="protein sequence ID" value="CAG2100665.1"/>
    <property type="molecule type" value="Genomic_DNA"/>
</dbReference>
<feature type="compositionally biased region" description="Basic and acidic residues" evidence="1">
    <location>
        <begin position="111"/>
        <end position="129"/>
    </location>
</feature>
<feature type="region of interest" description="Disordered" evidence="1">
    <location>
        <begin position="1"/>
        <end position="129"/>
    </location>
</feature>
<feature type="compositionally biased region" description="Low complexity" evidence="1">
    <location>
        <begin position="75"/>
        <end position="86"/>
    </location>
</feature>
<feature type="compositionally biased region" description="Basic and acidic residues" evidence="1">
    <location>
        <begin position="345"/>
        <end position="368"/>
    </location>
</feature>
<feature type="compositionally biased region" description="Basic and acidic residues" evidence="1">
    <location>
        <begin position="312"/>
        <end position="336"/>
    </location>
</feature>
<feature type="compositionally biased region" description="Basic and acidic residues" evidence="1">
    <location>
        <begin position="16"/>
        <end position="32"/>
    </location>
</feature>
<protein>
    <submittedName>
        <fullName evidence="2">Uncharacterized protein</fullName>
    </submittedName>
</protein>
<organism evidence="2">
    <name type="scientific">Medioppia subpectinata</name>
    <dbReference type="NCBI Taxonomy" id="1979941"/>
    <lineage>
        <taxon>Eukaryota</taxon>
        <taxon>Metazoa</taxon>
        <taxon>Ecdysozoa</taxon>
        <taxon>Arthropoda</taxon>
        <taxon>Chelicerata</taxon>
        <taxon>Arachnida</taxon>
        <taxon>Acari</taxon>
        <taxon>Acariformes</taxon>
        <taxon>Sarcoptiformes</taxon>
        <taxon>Oribatida</taxon>
        <taxon>Brachypylina</taxon>
        <taxon>Oppioidea</taxon>
        <taxon>Oppiidae</taxon>
        <taxon>Medioppia</taxon>
    </lineage>
</organism>
<sequence length="692" mass="79367">EDKDLTQKLSYETNTLDEKTVLLETEELSKTNDKKKKKRKTKEYDSSDSDLDNKKKRKKKRSRKKSSKRRKRRSSSSSSSSDSSDSSDSDDRKKRKRKHKKKSKKHRKDSKKVLETKEKSRIEEKKKAKEEDIEFVTVFSVGETPIELKWPKNMIKVTACEPKLQYSTNPKVAINSDDFKQSKERNKISEEIEKIRHFGTNSENGCKNEKLSTEYEKFMGELNPSHESHCVTEESRDLETKLREKLVKQMYDKKDEDLDLMTSSERRAIEKMKKKGHNYDENVDNKKHDDLKSAPMSAYYSAKVQKSSPIHRSNESEKYESKSSKTNESENYHKMNEISLNISEQRSHSSHSSEKSHSKDRSHEEKKRTTTAKELLERVKQKKDSNKESKDSGDRDDSHRSKRLPQTAKIPHKKWLSRAKSSVTTANADSTQQAFVSQPMKLDMNFDYNWYYNYYMNSMYGLGQYPQVNDPSLTSAYYAQYSMATSYDYSQNDVTEWMAQRGLTLDSTNVLPQNDANTDESAVKSEGLPTTVESSNQLDSTLTSQKPIESNDQRDDSQVIDTKDNTIETDSKQQIGVVISTSHSDTPFNSDLFSESKSQTDSSLPPILSVNSQDMEMSGDNSPSPPPPPPPRPLMTTMISSEPLTLPNGEVLPVGTKQIVVHPYQTDDPNKFTADWYYSAFNAQNNSQTNTS</sequence>
<feature type="region of interest" description="Disordered" evidence="1">
    <location>
        <begin position="508"/>
        <end position="639"/>
    </location>
</feature>
<gene>
    <name evidence="2" type="ORF">OSB1V03_LOCUS729</name>
</gene>
<name>A0A7R9KC18_9ACAR</name>
<evidence type="ECO:0000256" key="1">
    <source>
        <dbReference type="SAM" id="MobiDB-lite"/>
    </source>
</evidence>
<dbReference type="Proteomes" id="UP000759131">
    <property type="component" value="Unassembled WGS sequence"/>
</dbReference>
<feature type="compositionally biased region" description="Basic and acidic residues" evidence="1">
    <location>
        <begin position="549"/>
        <end position="571"/>
    </location>
</feature>